<keyword evidence="4 6" id="KW-1133">Transmembrane helix</keyword>
<feature type="transmembrane region" description="Helical" evidence="6">
    <location>
        <begin position="53"/>
        <end position="80"/>
    </location>
</feature>
<protein>
    <submittedName>
        <fullName evidence="7">Transmembrane 4 L six family member 19</fullName>
    </submittedName>
</protein>
<keyword evidence="3 6" id="KW-0812">Transmembrane</keyword>
<accession>A0A670JF36</accession>
<comment type="similarity">
    <text evidence="2">Belongs to the L6 tetraspanin family.</text>
</comment>
<feature type="transmembrane region" description="Helical" evidence="6">
    <location>
        <begin position="12"/>
        <end position="33"/>
    </location>
</feature>
<evidence type="ECO:0000256" key="5">
    <source>
        <dbReference type="ARBA" id="ARBA00023136"/>
    </source>
</evidence>
<dbReference type="Pfam" id="PF05805">
    <property type="entry name" value="L6_membrane"/>
    <property type="match status" value="1"/>
</dbReference>
<dbReference type="Proteomes" id="UP000472272">
    <property type="component" value="Chromosome 5"/>
</dbReference>
<keyword evidence="5 6" id="KW-0472">Membrane</keyword>
<gene>
    <name evidence="7" type="primary">TM4SF19</name>
</gene>
<keyword evidence="8" id="KW-1185">Reference proteome</keyword>
<evidence type="ECO:0000313" key="8">
    <source>
        <dbReference type="Proteomes" id="UP000472272"/>
    </source>
</evidence>
<reference evidence="7" key="2">
    <citation type="submission" date="2025-08" db="UniProtKB">
        <authorList>
            <consortium name="Ensembl"/>
        </authorList>
    </citation>
    <scope>IDENTIFICATION</scope>
</reference>
<dbReference type="PANTHER" id="PTHR14198:SF22">
    <property type="entry name" value="TRANSMEMBRANE 4 L6 FAMILY MEMBER 19"/>
    <property type="match status" value="1"/>
</dbReference>
<sequence length="178" mass="19689">MCVGTCARILGPCLLTLGLLSVVANTLLLFPSWEWRYLQMGHITKKAMLMPGVWGGGLLMFLSIVLSGLALLGSAACFVLSGVGLTEGPLCFYSSTTHNGTQMTQWDYPFLQTHSQTRNYLYDPPLWNKVCIEPRNIVSWNVYFFSALLIISTVEMVLAVLQIINGFFGCFCGSCEKK</sequence>
<dbReference type="GeneTree" id="ENSGT01030000234590"/>
<feature type="transmembrane region" description="Helical" evidence="6">
    <location>
        <begin position="142"/>
        <end position="168"/>
    </location>
</feature>
<evidence type="ECO:0000256" key="1">
    <source>
        <dbReference type="ARBA" id="ARBA00004141"/>
    </source>
</evidence>
<dbReference type="GO" id="GO:0016020">
    <property type="term" value="C:membrane"/>
    <property type="evidence" value="ECO:0007669"/>
    <property type="project" value="UniProtKB-SubCell"/>
</dbReference>
<evidence type="ECO:0000256" key="6">
    <source>
        <dbReference type="SAM" id="Phobius"/>
    </source>
</evidence>
<proteinExistence type="inferred from homology"/>
<evidence type="ECO:0000256" key="2">
    <source>
        <dbReference type="ARBA" id="ARBA00006193"/>
    </source>
</evidence>
<evidence type="ECO:0000313" key="7">
    <source>
        <dbReference type="Ensembl" id="ENSPMRP00000023006.1"/>
    </source>
</evidence>
<dbReference type="InterPro" id="IPR008661">
    <property type="entry name" value="L6_membrane"/>
</dbReference>
<name>A0A670JF36_PODMU</name>
<organism evidence="7 8">
    <name type="scientific">Podarcis muralis</name>
    <name type="common">Wall lizard</name>
    <name type="synonym">Lacerta muralis</name>
    <dbReference type="NCBI Taxonomy" id="64176"/>
    <lineage>
        <taxon>Eukaryota</taxon>
        <taxon>Metazoa</taxon>
        <taxon>Chordata</taxon>
        <taxon>Craniata</taxon>
        <taxon>Vertebrata</taxon>
        <taxon>Euteleostomi</taxon>
        <taxon>Lepidosauria</taxon>
        <taxon>Squamata</taxon>
        <taxon>Bifurcata</taxon>
        <taxon>Unidentata</taxon>
        <taxon>Episquamata</taxon>
        <taxon>Laterata</taxon>
        <taxon>Lacertibaenia</taxon>
        <taxon>Lacertidae</taxon>
        <taxon>Podarcis</taxon>
    </lineage>
</organism>
<dbReference type="PANTHER" id="PTHR14198">
    <property type="entry name" value="TRANSMEMBRANE 4 L6 FAMILY MEMBER 1-RELATED"/>
    <property type="match status" value="1"/>
</dbReference>
<reference evidence="7" key="3">
    <citation type="submission" date="2025-09" db="UniProtKB">
        <authorList>
            <consortium name="Ensembl"/>
        </authorList>
    </citation>
    <scope>IDENTIFICATION</scope>
</reference>
<comment type="subcellular location">
    <subcellularLocation>
        <location evidence="1">Membrane</location>
        <topology evidence="1">Multi-pass membrane protein</topology>
    </subcellularLocation>
</comment>
<dbReference type="AlphaFoldDB" id="A0A670JF36"/>
<reference evidence="7 8" key="1">
    <citation type="journal article" date="2019" name="Proc. Natl. Acad. Sci. U.S.A.">
        <title>Regulatory changes in pterin and carotenoid genes underlie balanced color polymorphisms in the wall lizard.</title>
        <authorList>
            <person name="Andrade P."/>
            <person name="Pinho C."/>
            <person name="Perez I de Lanuza G."/>
            <person name="Afonso S."/>
            <person name="Brejcha J."/>
            <person name="Rubin C.J."/>
            <person name="Wallerman O."/>
            <person name="Pereira P."/>
            <person name="Sabatino S.J."/>
            <person name="Bellati A."/>
            <person name="Pellitteri-Rosa D."/>
            <person name="Bosakova Z."/>
            <person name="Bunikis I."/>
            <person name="Carretero M.A."/>
            <person name="Feiner N."/>
            <person name="Marsik P."/>
            <person name="Pauperio F."/>
            <person name="Salvi D."/>
            <person name="Soler L."/>
            <person name="While G.M."/>
            <person name="Uller T."/>
            <person name="Font E."/>
            <person name="Andersson L."/>
            <person name="Carneiro M."/>
        </authorList>
    </citation>
    <scope>NUCLEOTIDE SEQUENCE</scope>
</reference>
<dbReference type="Ensembl" id="ENSPMRT00000024434.1">
    <property type="protein sequence ID" value="ENSPMRP00000023006.1"/>
    <property type="gene ID" value="ENSPMRG00000014930.1"/>
</dbReference>
<evidence type="ECO:0000256" key="4">
    <source>
        <dbReference type="ARBA" id="ARBA00022989"/>
    </source>
</evidence>
<evidence type="ECO:0000256" key="3">
    <source>
        <dbReference type="ARBA" id="ARBA00022692"/>
    </source>
</evidence>